<evidence type="ECO:0000313" key="2">
    <source>
        <dbReference type="Proteomes" id="UP001143856"/>
    </source>
</evidence>
<protein>
    <submittedName>
        <fullName evidence="1">Uncharacterized protein</fullName>
    </submittedName>
</protein>
<organism evidence="1 2">
    <name type="scientific">Xylaria curta</name>
    <dbReference type="NCBI Taxonomy" id="42375"/>
    <lineage>
        <taxon>Eukaryota</taxon>
        <taxon>Fungi</taxon>
        <taxon>Dikarya</taxon>
        <taxon>Ascomycota</taxon>
        <taxon>Pezizomycotina</taxon>
        <taxon>Sordariomycetes</taxon>
        <taxon>Xylariomycetidae</taxon>
        <taxon>Xylariales</taxon>
        <taxon>Xylariaceae</taxon>
        <taxon>Xylaria</taxon>
    </lineage>
</organism>
<sequence>MAARTDYEPNTGQLYRHWDMPALKPMRGPWNRVRGFRKYLRYPFVKPDTLRRGSLSLGAAPLVDMCLRVAVKHSEELDRTHLRDLPILFSDTFDFLTHLTITGTVQGNTSELLKLVQLKNLAILEILQPKEEFGPGKRLQLTDSIVREWSKTPDPFPVLRVLRVWANDSTTTHSLRYVCAFPSLVLYDVAGRARDWEEKREDSVWDSKAWTWRKALDYTVRDHFHLLHKDVVDERWKLKIDPTRNPPALGLLGAFQVLGTKLTTFLRGDHGAYRGIFKLGESFLVTGPPLYLGNPAMVADEALWAFLAYCYIGQLLSDRDLLAQGLKLSKYALALSALILPARPMLNLNLRDAAYDNTERLKQVVLRGRLSSCFEVQYTFIRKNYDRERRHESRPTTAAAESPKRPSSPSTAINRPLKKRSDLSYILNSFNIG</sequence>
<accession>A0ACC1N066</accession>
<reference evidence="1" key="1">
    <citation type="submission" date="2022-10" db="EMBL/GenBank/DDBJ databases">
        <title>Genome Sequence of Xylaria curta.</title>
        <authorList>
            <person name="Buettner E."/>
        </authorList>
    </citation>
    <scope>NUCLEOTIDE SEQUENCE</scope>
    <source>
        <strain evidence="1">Babe10</strain>
    </source>
</reference>
<dbReference type="EMBL" id="JAPDGR010003151">
    <property type="protein sequence ID" value="KAJ2972490.1"/>
    <property type="molecule type" value="Genomic_DNA"/>
</dbReference>
<keyword evidence="2" id="KW-1185">Reference proteome</keyword>
<name>A0ACC1N066_9PEZI</name>
<proteinExistence type="predicted"/>
<evidence type="ECO:0000313" key="1">
    <source>
        <dbReference type="EMBL" id="KAJ2972490.1"/>
    </source>
</evidence>
<gene>
    <name evidence="1" type="ORF">NUW58_g9175</name>
</gene>
<comment type="caution">
    <text evidence="1">The sequence shown here is derived from an EMBL/GenBank/DDBJ whole genome shotgun (WGS) entry which is preliminary data.</text>
</comment>
<dbReference type="Proteomes" id="UP001143856">
    <property type="component" value="Unassembled WGS sequence"/>
</dbReference>